<dbReference type="HOGENOM" id="CLU_1473336_0_0_11"/>
<dbReference type="InterPro" id="IPR013762">
    <property type="entry name" value="Integrase-like_cat_sf"/>
</dbReference>
<dbReference type="GO" id="GO:0015074">
    <property type="term" value="P:DNA integration"/>
    <property type="evidence" value="ECO:0007669"/>
    <property type="project" value="InterPro"/>
</dbReference>
<geneLocation type="plasmid" evidence="3 4">
    <name>pKRAD01</name>
</geneLocation>
<evidence type="ECO:0000313" key="3">
    <source>
        <dbReference type="EMBL" id="ABS05995.1"/>
    </source>
</evidence>
<reference evidence="4" key="1">
    <citation type="journal article" date="2008" name="PLoS ONE">
        <title>Survival in nuclear waste, extreme resistance, and potential applications gleaned from the genome sequence of Kineococcus radiotolerans SRS30216.</title>
        <authorList>
            <person name="Bagwell C.E."/>
            <person name="Bhat S."/>
            <person name="Hawkins G.M."/>
            <person name="Smith B.W."/>
            <person name="Biswas T."/>
            <person name="Hoover T.R."/>
            <person name="Saunders E."/>
            <person name="Han C.S."/>
            <person name="Tsodikov O.V."/>
            <person name="Shimkets L.J."/>
        </authorList>
    </citation>
    <scope>NUCLEOTIDE SEQUENCE [LARGE SCALE GENOMIC DNA]</scope>
    <source>
        <strain evidence="4">ATCC BAA-149 / DSM 14245 / SRS30216</strain>
    </source>
</reference>
<evidence type="ECO:0000256" key="2">
    <source>
        <dbReference type="SAM" id="MobiDB-lite"/>
    </source>
</evidence>
<accession>A6WGQ6</accession>
<dbReference type="SUPFAM" id="SSF56349">
    <property type="entry name" value="DNA breaking-rejoining enzymes"/>
    <property type="match status" value="1"/>
</dbReference>
<dbReference type="GO" id="GO:0006310">
    <property type="term" value="P:DNA recombination"/>
    <property type="evidence" value="ECO:0007669"/>
    <property type="project" value="UniProtKB-KW"/>
</dbReference>
<keyword evidence="4" id="KW-1185">Reference proteome</keyword>
<protein>
    <submittedName>
        <fullName evidence="3">Uncharacterized protein</fullName>
    </submittedName>
</protein>
<dbReference type="KEGG" id="kra:Krad_4536"/>
<evidence type="ECO:0000256" key="1">
    <source>
        <dbReference type="ARBA" id="ARBA00023172"/>
    </source>
</evidence>
<dbReference type="EMBL" id="CP000751">
    <property type="protein sequence ID" value="ABS05995.1"/>
    <property type="molecule type" value="Genomic_DNA"/>
</dbReference>
<name>A6WGQ6_KINRD</name>
<keyword evidence="1" id="KW-0233">DNA recombination</keyword>
<dbReference type="AlphaFoldDB" id="A6WGQ6"/>
<proteinExistence type="predicted"/>
<keyword evidence="3" id="KW-0614">Plasmid</keyword>
<dbReference type="Gene3D" id="1.10.443.10">
    <property type="entry name" value="Intergrase catalytic core"/>
    <property type="match status" value="1"/>
</dbReference>
<feature type="compositionally biased region" description="Pro residues" evidence="2">
    <location>
        <begin position="1"/>
        <end position="16"/>
    </location>
</feature>
<evidence type="ECO:0000313" key="4">
    <source>
        <dbReference type="Proteomes" id="UP000001116"/>
    </source>
</evidence>
<sequence>MSPKPAPVDSPRPPWWPADARPSDASTTTVSTTPNRCPPSPWPPCSAPRSATRVESSVSPPTSCADCWPSPLGTPPSAALAALLTFCELRIREALSADVRDYSHDHGHDHDHRVLKIDRKGGKAARVLLPPTVVRALDEYLGKCTTGLLLMAAAGGYSPNIDVDQQLDRLHQTAVNIYGGHVG</sequence>
<feature type="compositionally biased region" description="Pro residues" evidence="2">
    <location>
        <begin position="36"/>
        <end position="46"/>
    </location>
</feature>
<dbReference type="Proteomes" id="UP000001116">
    <property type="component" value="Plasmid pKRAD01"/>
</dbReference>
<dbReference type="InterPro" id="IPR011010">
    <property type="entry name" value="DNA_brk_join_enz"/>
</dbReference>
<dbReference type="GO" id="GO:0003677">
    <property type="term" value="F:DNA binding"/>
    <property type="evidence" value="ECO:0007669"/>
    <property type="project" value="InterPro"/>
</dbReference>
<gene>
    <name evidence="3" type="ordered locus">Krad_4536</name>
</gene>
<organism evidence="3 4">
    <name type="scientific">Kineococcus radiotolerans (strain ATCC BAA-149 / DSM 14245 / SRS30216)</name>
    <dbReference type="NCBI Taxonomy" id="266940"/>
    <lineage>
        <taxon>Bacteria</taxon>
        <taxon>Bacillati</taxon>
        <taxon>Actinomycetota</taxon>
        <taxon>Actinomycetes</taxon>
        <taxon>Kineosporiales</taxon>
        <taxon>Kineosporiaceae</taxon>
        <taxon>Kineococcus</taxon>
    </lineage>
</organism>
<feature type="region of interest" description="Disordered" evidence="2">
    <location>
        <begin position="1"/>
        <end position="60"/>
    </location>
</feature>